<feature type="domain" description="Sushi" evidence="12">
    <location>
        <begin position="397"/>
        <end position="461"/>
    </location>
</feature>
<keyword evidence="7" id="KW-0768">Sushi</keyword>
<comment type="caution">
    <text evidence="7">Lacks conserved residue(s) required for the propagation of feature annotation.</text>
</comment>
<keyword evidence="5" id="KW-1015">Disulfide bond</keyword>
<dbReference type="PROSITE" id="PS50055">
    <property type="entry name" value="TYR_PHOSPHATASE_PTP"/>
    <property type="match status" value="2"/>
</dbReference>
<dbReference type="SMART" id="SM00032">
    <property type="entry name" value="CCP"/>
    <property type="match status" value="3"/>
</dbReference>
<evidence type="ECO:0000256" key="9">
    <source>
        <dbReference type="SAM" id="Phobius"/>
    </source>
</evidence>
<feature type="domain" description="Sushi" evidence="12">
    <location>
        <begin position="462"/>
        <end position="529"/>
    </location>
</feature>
<keyword evidence="9" id="KW-0812">Transmembrane</keyword>
<dbReference type="Pfam" id="PF00102">
    <property type="entry name" value="Y_phosphatase"/>
    <property type="match status" value="2"/>
</dbReference>
<keyword evidence="9" id="KW-0472">Membrane</keyword>
<feature type="domain" description="Tyrosine specific protein phosphatases" evidence="11">
    <location>
        <begin position="1087"/>
        <end position="1163"/>
    </location>
</feature>
<dbReference type="InterPro" id="IPR000436">
    <property type="entry name" value="Sushi_SCR_CCP_dom"/>
</dbReference>
<evidence type="ECO:0000256" key="1">
    <source>
        <dbReference type="ARBA" id="ARBA00009580"/>
    </source>
</evidence>
<dbReference type="GO" id="GO:0004725">
    <property type="term" value="F:protein tyrosine phosphatase activity"/>
    <property type="evidence" value="ECO:0007669"/>
    <property type="project" value="UniProtKB-EC"/>
</dbReference>
<dbReference type="CDD" id="cd00033">
    <property type="entry name" value="CCP"/>
    <property type="match status" value="3"/>
</dbReference>
<dbReference type="Gene3D" id="3.90.190.10">
    <property type="entry name" value="Protein tyrosine phosphatase superfamily"/>
    <property type="match status" value="2"/>
</dbReference>
<evidence type="ECO:0000256" key="2">
    <source>
        <dbReference type="ARBA" id="ARBA00013064"/>
    </source>
</evidence>
<evidence type="ECO:0000259" key="11">
    <source>
        <dbReference type="PROSITE" id="PS50056"/>
    </source>
</evidence>
<feature type="domain" description="Tyrosine specific protein phosphatases" evidence="11">
    <location>
        <begin position="800"/>
        <end position="871"/>
    </location>
</feature>
<dbReference type="PRINTS" id="PR00700">
    <property type="entry name" value="PRTYPHPHTASE"/>
</dbReference>
<dbReference type="Proteomes" id="UP000507470">
    <property type="component" value="Unassembled WGS sequence"/>
</dbReference>
<feature type="domain" description="Tyrosine-protein phosphatase" evidence="10">
    <location>
        <begin position="912"/>
        <end position="1172"/>
    </location>
</feature>
<dbReference type="PROSITE" id="PS00383">
    <property type="entry name" value="TYR_PHOSPHATASE_1"/>
    <property type="match status" value="1"/>
</dbReference>
<sequence length="1191" mass="133739">MEFNASSPFEAITVIVPQSSTSNLSVPAPPLAVSSSSCSSVSVPAAPPTSSVRHQFNQVTDSGPSLDGFKSILDDFRQSISSELTSFFNRLGTLENIANKSNSPVISLLPDHNIGSDPEDSDEEERFSVAPGSQEDGDNPVQVSQNVSQPSVPVSISSSVIGRSSTNSSKDSEAEDTPSTLKDLRDSVYTIMRDVNKVPFQSPPRPKRFTSTFEASCGLSIDNAKSHTSFPQSNHMSTSLQIINDGIVANESQLSQVDKALGASQLLIMGSIANCTLSKRAEILDKAKVLDNLKDSLIKSPLDDKIFGLPLNEVQKHLNQTQAPVKVNVSLSGNNFKRANTCDKLSVDERIIKSENISKYNDNVTLSCKEGYNGASMILKCYANGSWPSQRPNCTVVPCPALNDTKHMDQPINLSGYHYGDTITFQCVNGYILSEPPFITCRSSRNNSIGHWSEQQPICSGVVCPTPNVTDNLVLLLNKTEYRFGDNTTFGCVGDFELSSQLAATRDCVVDENNLGRGKWTGEIPFCQAKATAKLSSPMGPAIGGGIGAAVVIIVIVVVIVFIIRRRTDLRKNQDEMRHKESTLELNNSNIYSEIHERETKSYIEKPVLESKTKNVYYNEVQEDNETGGYYAFSVGSQLPKDAIEVKNFYEYVEKRRGKEGGILKEFLKLKGGLQKPTDAALKPGNRLKNKYKDMYACPLDKTVHDFWRMVWQYDCGKIVMLTNVFENGKEKCIQYWPDHEQQKTSYGSISLLLVKEDVYSDFTVRRIKLQKENDTRTVLQFHFTAWPDKDVPKYASSLVHFRHKVNTTRTVAKGPMVVHCSAGVGRTGTYIALDYIVNEAKERDYVEVFRSVEILRNQRVNMVQTANQYLFLHEAVLEALMCPNSGIPCRDFPDNYKDLMRFDNYKRKHKLQIEYELLNSVSSRHDEEAFSKGKSEENRGKNRYSNIIPVGSEMPLLSTAVDGRNEYINAVFLPGYRNNKTFIVTQMPLETTVVDLWRLVHDYEIPTIVMLNKDTQKGKSTNVYWPEGDKDVTFGPFNITRINTSTQNLYTCLDLTYKYKNKELRQVKLFQSKFWEENMINPGSANDMLSFMSATEDEHRNNRGCGPVLVHCLNGCDKSGLYCVLATVIERLRIEQDVDIQHIIKQMRNRRPQIIPNYNQYLFLHEAVLEALMCPNSGIPCRDFPIIIKT</sequence>
<proteinExistence type="inferred from homology"/>
<feature type="domain" description="Sushi" evidence="12">
    <location>
        <begin position="340"/>
        <end position="396"/>
    </location>
</feature>
<evidence type="ECO:0000313" key="14">
    <source>
        <dbReference type="Proteomes" id="UP000507470"/>
    </source>
</evidence>
<comment type="similarity">
    <text evidence="1">Belongs to the protein-tyrosine phosphatase family.</text>
</comment>
<evidence type="ECO:0000256" key="3">
    <source>
        <dbReference type="ARBA" id="ARBA00022801"/>
    </source>
</evidence>
<dbReference type="PROSITE" id="PS50923">
    <property type="entry name" value="SUSHI"/>
    <property type="match status" value="3"/>
</dbReference>
<dbReference type="AlphaFoldDB" id="A0A6J8AWW6"/>
<organism evidence="13 14">
    <name type="scientific">Mytilus coruscus</name>
    <name type="common">Sea mussel</name>
    <dbReference type="NCBI Taxonomy" id="42192"/>
    <lineage>
        <taxon>Eukaryota</taxon>
        <taxon>Metazoa</taxon>
        <taxon>Spiralia</taxon>
        <taxon>Lophotrochozoa</taxon>
        <taxon>Mollusca</taxon>
        <taxon>Bivalvia</taxon>
        <taxon>Autobranchia</taxon>
        <taxon>Pteriomorphia</taxon>
        <taxon>Mytilida</taxon>
        <taxon>Mytiloidea</taxon>
        <taxon>Mytilidae</taxon>
        <taxon>Mytilinae</taxon>
        <taxon>Mytilus</taxon>
    </lineage>
</organism>
<evidence type="ECO:0000256" key="7">
    <source>
        <dbReference type="PROSITE-ProRule" id="PRU00302"/>
    </source>
</evidence>
<name>A0A6J8AWW6_MYTCO</name>
<evidence type="ECO:0000259" key="12">
    <source>
        <dbReference type="PROSITE" id="PS50923"/>
    </source>
</evidence>
<evidence type="ECO:0000256" key="5">
    <source>
        <dbReference type="ARBA" id="ARBA00023157"/>
    </source>
</evidence>
<evidence type="ECO:0000256" key="4">
    <source>
        <dbReference type="ARBA" id="ARBA00022912"/>
    </source>
</evidence>
<evidence type="ECO:0000256" key="8">
    <source>
        <dbReference type="SAM" id="MobiDB-lite"/>
    </source>
</evidence>
<dbReference type="OrthoDB" id="6144703at2759"/>
<keyword evidence="4" id="KW-0904">Protein phosphatase</keyword>
<gene>
    <name evidence="13" type="ORF">MCOR_12522</name>
</gene>
<evidence type="ECO:0000256" key="6">
    <source>
        <dbReference type="ARBA" id="ARBA00051722"/>
    </source>
</evidence>
<keyword evidence="9" id="KW-1133">Transmembrane helix</keyword>
<comment type="catalytic activity">
    <reaction evidence="6">
        <text>O-phospho-L-tyrosyl-[protein] + H2O = L-tyrosyl-[protein] + phosphate</text>
        <dbReference type="Rhea" id="RHEA:10684"/>
        <dbReference type="Rhea" id="RHEA-COMP:10136"/>
        <dbReference type="Rhea" id="RHEA-COMP:20101"/>
        <dbReference type="ChEBI" id="CHEBI:15377"/>
        <dbReference type="ChEBI" id="CHEBI:43474"/>
        <dbReference type="ChEBI" id="CHEBI:46858"/>
        <dbReference type="ChEBI" id="CHEBI:61978"/>
        <dbReference type="EC" id="3.1.3.48"/>
    </reaction>
</comment>
<dbReference type="InterPro" id="IPR003595">
    <property type="entry name" value="Tyr_Pase_cat"/>
</dbReference>
<protein>
    <recommendedName>
        <fullName evidence="2">protein-tyrosine-phosphatase</fullName>
        <ecNumber evidence="2">3.1.3.48</ecNumber>
    </recommendedName>
</protein>
<evidence type="ECO:0000313" key="13">
    <source>
        <dbReference type="EMBL" id="CAC5375565.1"/>
    </source>
</evidence>
<keyword evidence="14" id="KW-1185">Reference proteome</keyword>
<reference evidence="13 14" key="1">
    <citation type="submission" date="2020-06" db="EMBL/GenBank/DDBJ databases">
        <authorList>
            <person name="Li R."/>
            <person name="Bekaert M."/>
        </authorList>
    </citation>
    <scope>NUCLEOTIDE SEQUENCE [LARGE SCALE GENOMIC DNA]</scope>
    <source>
        <strain evidence="14">wild</strain>
    </source>
</reference>
<dbReference type="PROSITE" id="PS50056">
    <property type="entry name" value="TYR_PHOSPHATASE_2"/>
    <property type="match status" value="2"/>
</dbReference>
<dbReference type="InterPro" id="IPR000242">
    <property type="entry name" value="PTP_cat"/>
</dbReference>
<evidence type="ECO:0000259" key="10">
    <source>
        <dbReference type="PROSITE" id="PS50055"/>
    </source>
</evidence>
<keyword evidence="3 13" id="KW-0378">Hydrolase</keyword>
<dbReference type="SMART" id="SM00404">
    <property type="entry name" value="PTPc_motif"/>
    <property type="match status" value="2"/>
</dbReference>
<dbReference type="FunFam" id="3.90.190.10:FF:000185">
    <property type="entry name" value="Predicted protein"/>
    <property type="match status" value="1"/>
</dbReference>
<dbReference type="InterPro" id="IPR029021">
    <property type="entry name" value="Prot-tyrosine_phosphatase-like"/>
</dbReference>
<dbReference type="EMBL" id="CACVKT020002154">
    <property type="protein sequence ID" value="CAC5375565.1"/>
    <property type="molecule type" value="Genomic_DNA"/>
</dbReference>
<dbReference type="CDD" id="cd00047">
    <property type="entry name" value="PTPc"/>
    <property type="match status" value="2"/>
</dbReference>
<dbReference type="SUPFAM" id="SSF52799">
    <property type="entry name" value="(Phosphotyrosine protein) phosphatases II"/>
    <property type="match status" value="2"/>
</dbReference>
<dbReference type="InterPro" id="IPR035976">
    <property type="entry name" value="Sushi/SCR/CCP_sf"/>
</dbReference>
<dbReference type="PANTHER" id="PTHR19134">
    <property type="entry name" value="RECEPTOR-TYPE TYROSINE-PROTEIN PHOSPHATASE"/>
    <property type="match status" value="1"/>
</dbReference>
<dbReference type="EC" id="3.1.3.48" evidence="2"/>
<feature type="compositionally biased region" description="Low complexity" evidence="8">
    <location>
        <begin position="139"/>
        <end position="169"/>
    </location>
</feature>
<dbReference type="InterPro" id="IPR016130">
    <property type="entry name" value="Tyr_Pase_AS"/>
</dbReference>
<dbReference type="PANTHER" id="PTHR19134:SF562">
    <property type="entry name" value="PROTEIN-TYROSINE-PHOSPHATASE"/>
    <property type="match status" value="1"/>
</dbReference>
<feature type="region of interest" description="Disordered" evidence="8">
    <location>
        <begin position="103"/>
        <end position="182"/>
    </location>
</feature>
<dbReference type="SMART" id="SM00194">
    <property type="entry name" value="PTPc"/>
    <property type="match status" value="2"/>
</dbReference>
<dbReference type="FunFam" id="3.90.190.10:FF:000102">
    <property type="entry name" value="Receptor-type tyrosine-protein phosphatase"/>
    <property type="match status" value="1"/>
</dbReference>
<dbReference type="Gene3D" id="2.10.70.10">
    <property type="entry name" value="Complement Module, domain 1"/>
    <property type="match status" value="3"/>
</dbReference>
<accession>A0A6J8AWW6</accession>
<feature type="domain" description="Tyrosine-protein phosphatase" evidence="10">
    <location>
        <begin position="679"/>
        <end position="880"/>
    </location>
</feature>
<dbReference type="Pfam" id="PF00084">
    <property type="entry name" value="Sushi"/>
    <property type="match status" value="3"/>
</dbReference>
<dbReference type="InterPro" id="IPR000387">
    <property type="entry name" value="Tyr_Pase_dom"/>
</dbReference>
<dbReference type="InterPro" id="IPR050348">
    <property type="entry name" value="Protein-Tyr_Phosphatase"/>
</dbReference>
<feature type="transmembrane region" description="Helical" evidence="9">
    <location>
        <begin position="542"/>
        <end position="564"/>
    </location>
</feature>
<dbReference type="SUPFAM" id="SSF57535">
    <property type="entry name" value="Complement control module/SCR domain"/>
    <property type="match status" value="3"/>
</dbReference>